<organism evidence="2 3">
    <name type="scientific">Butyrivibrio hungatei</name>
    <dbReference type="NCBI Taxonomy" id="185008"/>
    <lineage>
        <taxon>Bacteria</taxon>
        <taxon>Bacillati</taxon>
        <taxon>Bacillota</taxon>
        <taxon>Clostridia</taxon>
        <taxon>Lachnospirales</taxon>
        <taxon>Lachnospiraceae</taxon>
        <taxon>Butyrivibrio</taxon>
    </lineage>
</organism>
<dbReference type="GO" id="GO:0005886">
    <property type="term" value="C:plasma membrane"/>
    <property type="evidence" value="ECO:0007669"/>
    <property type="project" value="UniProtKB-SubCell"/>
</dbReference>
<evidence type="ECO:0000256" key="1">
    <source>
        <dbReference type="SAM" id="Phobius"/>
    </source>
</evidence>
<sequence>MLFLYFIFPVGIFVLWIFARKEELPSDMEENGISREFLKIALFIFKKLPIRDRFSFGEKVRSYLRTLGNRKNVEKAETEYYIRKISIVLIMAIAGSFLSTLMYLSTMMGTDVYKTQELKRNACGEGEYETELVANDKEGKEIGEVKIVVGERLFTESEANEMFDEAAEVLQKTALGENESFDRVTEDLKLVEKLEGYPFIIDWHIDDYEVIHYDGRLEKENIPEGGAVVNLVAEFKYNGRIWEQQLSARLFRENMTPAEKIEFELRELIKKADEDSVNSEIVELPQNYNDEAIVWKEKIEDNSLLILVITLIGGAASYILKDKELKKGIENRAFQMLNDYPQLVSQLVLYLGAGMTMRNIFEKLAQDYVRKSKNGGKKQYVYEEIIVAVRELSSGVSEAAVYENFGIRCQSRQYTRLATLLSQNLRKGNSEMLKILQEESQKAFEEKMDRVRKIGEEAGTKLLLPMIMMLVIVMVIIMIPAYLSF</sequence>
<gene>
    <name evidence="2" type="ORF">SAMN02910451_02464</name>
</gene>
<name>A0A1G5FLM6_9FIRM</name>
<dbReference type="AlphaFoldDB" id="A0A1G5FLM6"/>
<keyword evidence="1" id="KW-0472">Membrane</keyword>
<keyword evidence="1" id="KW-0812">Transmembrane</keyword>
<evidence type="ECO:0000313" key="2">
    <source>
        <dbReference type="EMBL" id="SCY40067.1"/>
    </source>
</evidence>
<proteinExistence type="predicted"/>
<feature type="transmembrane region" description="Helical" evidence="1">
    <location>
        <begin position="462"/>
        <end position="483"/>
    </location>
</feature>
<protein>
    <submittedName>
        <fullName evidence="2">Type II secretion system (T2SS), protein F</fullName>
    </submittedName>
</protein>
<accession>A0A1G5FLM6</accession>
<feature type="transmembrane region" description="Helical" evidence="1">
    <location>
        <begin position="85"/>
        <end position="104"/>
    </location>
</feature>
<feature type="transmembrane region" description="Helical" evidence="1">
    <location>
        <begin position="303"/>
        <end position="320"/>
    </location>
</feature>
<keyword evidence="3" id="KW-1185">Reference proteome</keyword>
<dbReference type="EMBL" id="FMUR01000015">
    <property type="protein sequence ID" value="SCY40067.1"/>
    <property type="molecule type" value="Genomic_DNA"/>
</dbReference>
<evidence type="ECO:0000313" key="3">
    <source>
        <dbReference type="Proteomes" id="UP000183047"/>
    </source>
</evidence>
<dbReference type="Proteomes" id="UP000183047">
    <property type="component" value="Unassembled WGS sequence"/>
</dbReference>
<keyword evidence="1" id="KW-1133">Transmembrane helix</keyword>
<feature type="transmembrane region" description="Helical" evidence="1">
    <location>
        <begin position="340"/>
        <end position="361"/>
    </location>
</feature>
<reference evidence="3" key="1">
    <citation type="submission" date="2016-10" db="EMBL/GenBank/DDBJ databases">
        <authorList>
            <person name="Varghese N."/>
            <person name="Submissions S."/>
        </authorList>
    </citation>
    <scope>NUCLEOTIDE SEQUENCE [LARGE SCALE GENOMIC DNA]</scope>
    <source>
        <strain evidence="3">XBD2006</strain>
    </source>
</reference>
<dbReference type="OrthoDB" id="9793966at2"/>